<dbReference type="OrthoDB" id="25996at2"/>
<evidence type="ECO:0000256" key="2">
    <source>
        <dbReference type="ARBA" id="ARBA00004496"/>
    </source>
</evidence>
<evidence type="ECO:0000313" key="13">
    <source>
        <dbReference type="Proteomes" id="UP000182975"/>
    </source>
</evidence>
<comment type="catalytic activity">
    <reaction evidence="1 9 10">
        <text>[protein]-peptidylproline (omega=180) = [protein]-peptidylproline (omega=0)</text>
        <dbReference type="Rhea" id="RHEA:16237"/>
        <dbReference type="Rhea" id="RHEA-COMP:10747"/>
        <dbReference type="Rhea" id="RHEA-COMP:10748"/>
        <dbReference type="ChEBI" id="CHEBI:83833"/>
        <dbReference type="ChEBI" id="CHEBI:83834"/>
        <dbReference type="EC" id="5.2.1.8"/>
    </reaction>
</comment>
<dbReference type="KEGG" id="ddt:AAY81_01840"/>
<dbReference type="InterPro" id="IPR001179">
    <property type="entry name" value="PPIase_FKBP_dom"/>
</dbReference>
<dbReference type="GO" id="GO:0003755">
    <property type="term" value="F:peptidyl-prolyl cis-trans isomerase activity"/>
    <property type="evidence" value="ECO:0007669"/>
    <property type="project" value="UniProtKB-UniRule"/>
</dbReference>
<evidence type="ECO:0000256" key="1">
    <source>
        <dbReference type="ARBA" id="ARBA00000971"/>
    </source>
</evidence>
<evidence type="ECO:0000256" key="10">
    <source>
        <dbReference type="RuleBase" id="RU003915"/>
    </source>
</evidence>
<protein>
    <recommendedName>
        <fullName evidence="10">Peptidyl-prolyl cis-trans isomerase</fullName>
        <ecNumber evidence="10">5.2.1.8</ecNumber>
    </recommendedName>
</protein>
<evidence type="ECO:0000256" key="4">
    <source>
        <dbReference type="ARBA" id="ARBA00022490"/>
    </source>
</evidence>
<keyword evidence="7 9" id="KW-0413">Isomerase</keyword>
<keyword evidence="4" id="KW-0963">Cytoplasm</keyword>
<name>A0A172RWI1_9ACTN</name>
<dbReference type="InterPro" id="IPR046357">
    <property type="entry name" value="PPIase_dom_sf"/>
</dbReference>
<reference evidence="13" key="1">
    <citation type="submission" date="2016-10" db="EMBL/GenBank/DDBJ databases">
        <authorList>
            <person name="Varghese N."/>
        </authorList>
    </citation>
    <scope>NUCLEOTIDE SEQUENCE [LARGE SCALE GENOMIC DNA]</scope>
    <source>
        <strain evidence="13">DSM 21843</strain>
    </source>
</reference>
<dbReference type="RefSeq" id="WP_066660682.1">
    <property type="nucleotide sequence ID" value="NZ_CP011402.1"/>
</dbReference>
<dbReference type="STRING" id="79604.AAY81_01840"/>
<evidence type="ECO:0000256" key="7">
    <source>
        <dbReference type="ARBA" id="ARBA00023235"/>
    </source>
</evidence>
<keyword evidence="6" id="KW-0143">Chaperone</keyword>
<evidence type="ECO:0000256" key="6">
    <source>
        <dbReference type="ARBA" id="ARBA00023186"/>
    </source>
</evidence>
<dbReference type="EMBL" id="FOEC01000010">
    <property type="protein sequence ID" value="SEO88855.1"/>
    <property type="molecule type" value="Genomic_DNA"/>
</dbReference>
<dbReference type="PANTHER" id="PTHR47861:SF3">
    <property type="entry name" value="FKBP-TYPE PEPTIDYL-PROLYL CIS-TRANS ISOMERASE SLYD"/>
    <property type="match status" value="1"/>
</dbReference>
<dbReference type="EC" id="5.2.1.8" evidence="10"/>
<comment type="function">
    <text evidence="8">Also involved in hydrogenase metallocenter assembly, probably by participating in the nickel insertion step. This function in hydrogenase biosynthesis requires chaperone activity and the presence of the metal-binding domain, but not PPIase activity.</text>
</comment>
<proteinExistence type="inferred from homology"/>
<dbReference type="GO" id="GO:0042026">
    <property type="term" value="P:protein refolding"/>
    <property type="evidence" value="ECO:0007669"/>
    <property type="project" value="UniProtKB-ARBA"/>
</dbReference>
<dbReference type="AlphaFoldDB" id="A0A172RWI1"/>
<evidence type="ECO:0000313" key="12">
    <source>
        <dbReference type="EMBL" id="SEO88855.1"/>
    </source>
</evidence>
<sequence>MSNEGKRVKVHYVGTLDDGTEFDSSVKRGEPIEFTCMAGQMIPGFDAAVKDMEKDETKTVHIPADQAYGERDEQLVQKVPADQIPNADQLPVGQTVYMQGPGGQPFPVKVVSMEDGIVTFDMNHELAGQALNFEITLVEICD</sequence>
<dbReference type="PATRIC" id="fig|79604.3.peg.376"/>
<dbReference type="PROSITE" id="PS50059">
    <property type="entry name" value="FKBP_PPIASE"/>
    <property type="match status" value="1"/>
</dbReference>
<feature type="domain" description="PPIase FKBP-type" evidence="11">
    <location>
        <begin position="5"/>
        <end position="82"/>
    </location>
</feature>
<dbReference type="Gene3D" id="3.10.50.40">
    <property type="match status" value="1"/>
</dbReference>
<dbReference type="Pfam" id="PF00254">
    <property type="entry name" value="FKBP_C"/>
    <property type="match status" value="1"/>
</dbReference>
<keyword evidence="13" id="KW-1185">Reference proteome</keyword>
<gene>
    <name evidence="12" type="ORF">SAMN02910314_01499</name>
</gene>
<dbReference type="GO" id="GO:0005737">
    <property type="term" value="C:cytoplasm"/>
    <property type="evidence" value="ECO:0007669"/>
    <property type="project" value="UniProtKB-SubCell"/>
</dbReference>
<accession>A0A172RWI1</accession>
<evidence type="ECO:0000259" key="11">
    <source>
        <dbReference type="PROSITE" id="PS50059"/>
    </source>
</evidence>
<dbReference type="SUPFAM" id="SSF54534">
    <property type="entry name" value="FKBP-like"/>
    <property type="match status" value="1"/>
</dbReference>
<dbReference type="PANTHER" id="PTHR47861">
    <property type="entry name" value="FKBP-TYPE PEPTIDYL-PROLYL CIS-TRANS ISOMERASE SLYD"/>
    <property type="match status" value="1"/>
</dbReference>
<evidence type="ECO:0000256" key="5">
    <source>
        <dbReference type="ARBA" id="ARBA00023110"/>
    </source>
</evidence>
<evidence type="ECO:0000256" key="8">
    <source>
        <dbReference type="ARBA" id="ARBA00037071"/>
    </source>
</evidence>
<comment type="subcellular location">
    <subcellularLocation>
        <location evidence="2">Cytoplasm</location>
    </subcellularLocation>
</comment>
<comment type="similarity">
    <text evidence="3 10">Belongs to the FKBP-type PPIase family.</text>
</comment>
<keyword evidence="5 9" id="KW-0697">Rotamase</keyword>
<evidence type="ECO:0000256" key="3">
    <source>
        <dbReference type="ARBA" id="ARBA00006577"/>
    </source>
</evidence>
<organism evidence="12 13">
    <name type="scientific">Denitrobacterium detoxificans</name>
    <dbReference type="NCBI Taxonomy" id="79604"/>
    <lineage>
        <taxon>Bacteria</taxon>
        <taxon>Bacillati</taxon>
        <taxon>Actinomycetota</taxon>
        <taxon>Coriobacteriia</taxon>
        <taxon>Eggerthellales</taxon>
        <taxon>Eggerthellaceae</taxon>
        <taxon>Denitrobacterium</taxon>
    </lineage>
</organism>
<evidence type="ECO:0000256" key="9">
    <source>
        <dbReference type="PROSITE-ProRule" id="PRU00277"/>
    </source>
</evidence>
<dbReference type="Proteomes" id="UP000182975">
    <property type="component" value="Unassembled WGS sequence"/>
</dbReference>